<sequence>MNDITEFELTNNETYFSNNDSYLSFGFIVNDLTLTKVTNLRSNFIRHDFQLPIYEITRNFHEKEQIYITAIRNLLKQKRYLNLMYELSNEYITEDEFNDELENNEDQYLIKTDNRLDSINKINNLSSVISKIDVDFDEEDLFEIFSVSISLNLLNQKNTINSSND</sequence>
<gene>
    <name evidence="1" type="ORF">OK18_14575</name>
</gene>
<dbReference type="EMBL" id="CP009928">
    <property type="protein sequence ID" value="AKK73663.1"/>
    <property type="molecule type" value="Genomic_DNA"/>
</dbReference>
<dbReference type="Proteomes" id="UP000035213">
    <property type="component" value="Chromosome"/>
</dbReference>
<name>A0A0G3M6Q5_CHRGL</name>
<reference evidence="1 2" key="1">
    <citation type="submission" date="2014-11" db="EMBL/GenBank/DDBJ databases">
        <authorList>
            <person name="Park G.-S."/>
            <person name="Hong S.-J."/>
            <person name="Jung B.K."/>
            <person name="Khan A.R."/>
            <person name="Kwak Y."/>
            <person name="Shin J.-H."/>
        </authorList>
    </citation>
    <scope>NUCLEOTIDE SEQUENCE [LARGE SCALE GENOMIC DNA]</scope>
    <source>
        <strain evidence="1 2">DSM 27622</strain>
    </source>
</reference>
<dbReference type="RefSeq" id="WP_053328449.1">
    <property type="nucleotide sequence ID" value="NZ_CP009928.1"/>
</dbReference>
<dbReference type="KEGG" id="cgn:OK18_14575"/>
<dbReference type="STRING" id="1324352.OK18_14575"/>
<dbReference type="AlphaFoldDB" id="A0A0G3M6Q5"/>
<evidence type="ECO:0000313" key="1">
    <source>
        <dbReference type="EMBL" id="AKK73663.1"/>
    </source>
</evidence>
<organism evidence="1 2">
    <name type="scientific">Chryseobacterium gallinarum</name>
    <dbReference type="NCBI Taxonomy" id="1324352"/>
    <lineage>
        <taxon>Bacteria</taxon>
        <taxon>Pseudomonadati</taxon>
        <taxon>Bacteroidota</taxon>
        <taxon>Flavobacteriia</taxon>
        <taxon>Flavobacteriales</taxon>
        <taxon>Weeksellaceae</taxon>
        <taxon>Chryseobacterium group</taxon>
        <taxon>Chryseobacterium</taxon>
    </lineage>
</organism>
<protein>
    <submittedName>
        <fullName evidence="1">Uncharacterized protein</fullName>
    </submittedName>
</protein>
<evidence type="ECO:0000313" key="2">
    <source>
        <dbReference type="Proteomes" id="UP000035213"/>
    </source>
</evidence>
<dbReference type="PATRIC" id="fig|1324352.5.peg.3038"/>
<dbReference type="OrthoDB" id="9945458at2"/>
<accession>A0A0G3M6Q5</accession>
<proteinExistence type="predicted"/>